<accession>A0ABD2W7K4</accession>
<feature type="transmembrane region" description="Helical" evidence="2">
    <location>
        <begin position="51"/>
        <end position="70"/>
    </location>
</feature>
<evidence type="ECO:0000256" key="1">
    <source>
        <dbReference type="SAM" id="MobiDB-lite"/>
    </source>
</evidence>
<dbReference type="EMBL" id="JBJJXI010000125">
    <property type="protein sequence ID" value="KAL3388851.1"/>
    <property type="molecule type" value="Genomic_DNA"/>
</dbReference>
<reference evidence="3 4" key="1">
    <citation type="journal article" date="2024" name="bioRxiv">
        <title>A reference genome for Trichogramma kaykai: A tiny desert-dwelling parasitoid wasp with competing sex-ratio distorters.</title>
        <authorList>
            <person name="Culotta J."/>
            <person name="Lindsey A.R."/>
        </authorList>
    </citation>
    <scope>NUCLEOTIDE SEQUENCE [LARGE SCALE GENOMIC DNA]</scope>
    <source>
        <strain evidence="3 4">KSX58</strain>
    </source>
</reference>
<dbReference type="Proteomes" id="UP001627154">
    <property type="component" value="Unassembled WGS sequence"/>
</dbReference>
<keyword evidence="2" id="KW-0812">Transmembrane</keyword>
<feature type="compositionally biased region" description="Basic and acidic residues" evidence="1">
    <location>
        <begin position="324"/>
        <end position="335"/>
    </location>
</feature>
<feature type="transmembrane region" description="Helical" evidence="2">
    <location>
        <begin position="199"/>
        <end position="219"/>
    </location>
</feature>
<evidence type="ECO:0000256" key="2">
    <source>
        <dbReference type="SAM" id="Phobius"/>
    </source>
</evidence>
<name>A0ABD2W7K4_9HYME</name>
<evidence type="ECO:0000313" key="3">
    <source>
        <dbReference type="EMBL" id="KAL3388851.1"/>
    </source>
</evidence>
<keyword evidence="2" id="KW-1133">Transmembrane helix</keyword>
<evidence type="ECO:0008006" key="5">
    <source>
        <dbReference type="Google" id="ProtNLM"/>
    </source>
</evidence>
<gene>
    <name evidence="3" type="ORF">TKK_016035</name>
</gene>
<sequence length="341" mass="41399">MFLTDILEGLAPWLVPNFLYDWSHYPFNIQLKPNTADFIKNRSININDKVLILYILVALTTLHLIFKKCLNQYLRRTGHGLLHRNRISTITWTYICNFIILVYTIFLWHYILNPEMNVIIMKSFYIHHSLILLSSGYWQKAFSNMMFMLFLFGISRQSLRPPVSTMFLLKSIDSLIFDIVRILYLRWPVKVKTFYARMIYGLYCIYWTYAYIIDIPLYILLPYNYQSLNELLLICLWFISQYFDFVWFDFIKHCNTDKFLERCLFPKPSFNRMYLSKIVKRHKYMQNRKYKQHQASHKKELWQTLKCALTVKKKINRLRKVKKSKEEKDQEKPMNDESQLD</sequence>
<keyword evidence="4" id="KW-1185">Reference proteome</keyword>
<organism evidence="3 4">
    <name type="scientific">Trichogramma kaykai</name>
    <dbReference type="NCBI Taxonomy" id="54128"/>
    <lineage>
        <taxon>Eukaryota</taxon>
        <taxon>Metazoa</taxon>
        <taxon>Ecdysozoa</taxon>
        <taxon>Arthropoda</taxon>
        <taxon>Hexapoda</taxon>
        <taxon>Insecta</taxon>
        <taxon>Pterygota</taxon>
        <taxon>Neoptera</taxon>
        <taxon>Endopterygota</taxon>
        <taxon>Hymenoptera</taxon>
        <taxon>Apocrita</taxon>
        <taxon>Proctotrupomorpha</taxon>
        <taxon>Chalcidoidea</taxon>
        <taxon>Trichogrammatidae</taxon>
        <taxon>Trichogramma</taxon>
    </lineage>
</organism>
<evidence type="ECO:0000313" key="4">
    <source>
        <dbReference type="Proteomes" id="UP001627154"/>
    </source>
</evidence>
<proteinExistence type="predicted"/>
<dbReference type="AlphaFoldDB" id="A0ABD2W7K4"/>
<feature type="region of interest" description="Disordered" evidence="1">
    <location>
        <begin position="320"/>
        <end position="341"/>
    </location>
</feature>
<protein>
    <recommendedName>
        <fullName evidence="5">TLC domain-containing protein</fullName>
    </recommendedName>
</protein>
<feature type="transmembrane region" description="Helical" evidence="2">
    <location>
        <begin position="91"/>
        <end position="111"/>
    </location>
</feature>
<comment type="caution">
    <text evidence="3">The sequence shown here is derived from an EMBL/GenBank/DDBJ whole genome shotgun (WGS) entry which is preliminary data.</text>
</comment>
<keyword evidence="2" id="KW-0472">Membrane</keyword>
<feature type="transmembrane region" description="Helical" evidence="2">
    <location>
        <begin position="231"/>
        <end position="248"/>
    </location>
</feature>